<dbReference type="Proteomes" id="UP000185663">
    <property type="component" value="Chromosome I"/>
</dbReference>
<accession>A0A1H1SUH2</accession>
<dbReference type="EMBL" id="LT629776">
    <property type="protein sequence ID" value="SDS51508.1"/>
    <property type="molecule type" value="Genomic_DNA"/>
</dbReference>
<gene>
    <name evidence="1" type="ORF">SAMN04489860_1722</name>
</gene>
<proteinExistence type="predicted"/>
<keyword evidence="2" id="KW-1185">Reference proteome</keyword>
<dbReference type="AlphaFoldDB" id="A0A1H1SUH2"/>
<name>A0A1H1SUH2_9CELL</name>
<protein>
    <submittedName>
        <fullName evidence="1">Uncharacterized protein</fullName>
    </submittedName>
</protein>
<evidence type="ECO:0000313" key="1">
    <source>
        <dbReference type="EMBL" id="SDS51508.1"/>
    </source>
</evidence>
<reference evidence="1 2" key="1">
    <citation type="submission" date="2016-10" db="EMBL/GenBank/DDBJ databases">
        <authorList>
            <person name="de Groot N.N."/>
        </authorList>
    </citation>
    <scope>NUCLEOTIDE SEQUENCE [LARGE SCALE GENOMIC DNA]</scope>
    <source>
        <strain evidence="1 2">DSM 22126</strain>
    </source>
</reference>
<organism evidence="1 2">
    <name type="scientific">Paraoerskovia marina</name>
    <dbReference type="NCBI Taxonomy" id="545619"/>
    <lineage>
        <taxon>Bacteria</taxon>
        <taxon>Bacillati</taxon>
        <taxon>Actinomycetota</taxon>
        <taxon>Actinomycetes</taxon>
        <taxon>Micrococcales</taxon>
        <taxon>Cellulomonadaceae</taxon>
        <taxon>Paraoerskovia</taxon>
    </lineage>
</organism>
<sequence>MQTATATLTRATCVPAPFTLCLVPGTVGVVTLIVEEVR</sequence>
<evidence type="ECO:0000313" key="2">
    <source>
        <dbReference type="Proteomes" id="UP000185663"/>
    </source>
</evidence>
<dbReference type="STRING" id="545619.SAMN04489860_1722"/>